<dbReference type="InterPro" id="IPR003673">
    <property type="entry name" value="CoA-Trfase_fam_III"/>
</dbReference>
<reference evidence="2 3" key="1">
    <citation type="submission" date="2017-07" db="EMBL/GenBank/DDBJ databases">
        <title>First draft Genome Sequence of Nocardia cerradoensis isolated from human infection.</title>
        <authorList>
            <person name="Carrasco G."/>
        </authorList>
    </citation>
    <scope>NUCLEOTIDE SEQUENCE [LARGE SCALE GENOMIC DNA]</scope>
    <source>
        <strain evidence="2 3">CNM20130759</strain>
    </source>
</reference>
<dbReference type="EC" id="2.8.3.15" evidence="2"/>
<dbReference type="InterPro" id="IPR044855">
    <property type="entry name" value="CoA-Trfase_III_dom3_sf"/>
</dbReference>
<dbReference type="Gene3D" id="3.40.50.10540">
    <property type="entry name" value="Crotonobetainyl-coa:carnitine coa-transferase, domain 1"/>
    <property type="match status" value="2"/>
</dbReference>
<name>A0A231GUX5_9NOCA</name>
<dbReference type="Proteomes" id="UP000215506">
    <property type="component" value="Unassembled WGS sequence"/>
</dbReference>
<dbReference type="SUPFAM" id="SSF89796">
    <property type="entry name" value="CoA-transferase family III (CaiB/BaiF)"/>
    <property type="match status" value="2"/>
</dbReference>
<dbReference type="PANTHER" id="PTHR48207">
    <property type="entry name" value="SUCCINATE--HYDROXYMETHYLGLUTARATE COA-TRANSFERASE"/>
    <property type="match status" value="1"/>
</dbReference>
<dbReference type="InterPro" id="IPR050483">
    <property type="entry name" value="CoA-transferase_III_domain"/>
</dbReference>
<proteinExistence type="predicted"/>
<dbReference type="EMBL" id="NGAF01000032">
    <property type="protein sequence ID" value="OXR40429.1"/>
    <property type="molecule type" value="Genomic_DNA"/>
</dbReference>
<dbReference type="AlphaFoldDB" id="A0A231GUX5"/>
<keyword evidence="3" id="KW-1185">Reference proteome</keyword>
<gene>
    <name evidence="2" type="primary">bbsF_2</name>
    <name evidence="2" type="ORF">B7C42_07487</name>
</gene>
<dbReference type="GO" id="GO:0033877">
    <property type="term" value="F:succinyl-CoA:(R)-benzylsuccinate CoA-transferase activity"/>
    <property type="evidence" value="ECO:0007669"/>
    <property type="project" value="UniProtKB-EC"/>
</dbReference>
<sequence>MGNSAGDTRLLSGLRVVESSRTIAGAYAGKLFADLGAEVLLAEPADGHPMRSANGSDQPSPLFSFLSAGKCSSTRHWRELVEAADVLVLETEGLPDLEELRRLARARVVVAVTPWGLAGPWAEAERPWTEFTLQAEAGSLSNRGNPHSYPVALGGSETLWVAGSLAATAAMGAVAGLDRSGVGELVDVSLLEATTYAATMFGDLRATIAGERPEQVSLRRPLLPSVEPAADGWVGFNLASAQNLEDFLVLIDRPDWLADEDMKTPEGRYRRGAEFSAAVRAWTRQHTVAEIIETASLFRIPCAPVHSAATILGDEHVRARDFYIDDATSRFRQPAVPMLFNGIRPGVGKPVSAPADVGFEGEPDRGRASATTEDDLPLRGLRVVDFSNWWVGPLVGTVLGSLGADVIKVESTRRVDGSRMLGGSATSRPDWWEYSWVYLGANHNKRGITLDISQPEGRELFERLIADADVLLENFAPRVLENVGLDWAAVHEINPSLVMLRMPAFGLTGPRRDMVGYAQTVEQYSGMCWRTGYPDGPPMNPSGPADPMGGSNAAFALLAALYRQTRDGSGLLVEAPLVEAALTMTAEQVVEFTANGRLLERDGNRSRGHGPQGVYAGAGTEQWLAVSVITDDQWHALAGYTGIAGWADPELSTSDGRWRHRDRLDADLAAWTAGRNVAATVADLIALGVPAAHVVDQRFVHAHPQIAARSYFEDIHHPARGTMPIPVLPFRFGRIPRWSRIAPPTVGEHNQEVLERDLGLSVERIRELAAKNVVGTRPLGL</sequence>
<accession>A0A231GUX5</accession>
<evidence type="ECO:0000313" key="3">
    <source>
        <dbReference type="Proteomes" id="UP000215506"/>
    </source>
</evidence>
<protein>
    <submittedName>
        <fullName evidence="2">Succinyl-CoA:(R)-benzylsuccinate CoA-transferase subunit BbsF</fullName>
        <ecNumber evidence="2">2.8.3.15</ecNumber>
    </submittedName>
</protein>
<dbReference type="InterPro" id="IPR023606">
    <property type="entry name" value="CoA-Trfase_III_dom_1_sf"/>
</dbReference>
<dbReference type="Gene3D" id="3.30.1540.10">
    <property type="entry name" value="formyl-coa transferase, domain 3"/>
    <property type="match status" value="2"/>
</dbReference>
<dbReference type="Pfam" id="PF02515">
    <property type="entry name" value="CoA_transf_3"/>
    <property type="match status" value="2"/>
</dbReference>
<comment type="caution">
    <text evidence="2">The sequence shown here is derived from an EMBL/GenBank/DDBJ whole genome shotgun (WGS) entry which is preliminary data.</text>
</comment>
<evidence type="ECO:0000313" key="2">
    <source>
        <dbReference type="EMBL" id="OXR40429.1"/>
    </source>
</evidence>
<dbReference type="RefSeq" id="WP_039778557.1">
    <property type="nucleotide sequence ID" value="NZ_JAAXOR010000001.1"/>
</dbReference>
<organism evidence="2 3">
    <name type="scientific">Nocardia cerradoensis</name>
    <dbReference type="NCBI Taxonomy" id="85688"/>
    <lineage>
        <taxon>Bacteria</taxon>
        <taxon>Bacillati</taxon>
        <taxon>Actinomycetota</taxon>
        <taxon>Actinomycetes</taxon>
        <taxon>Mycobacteriales</taxon>
        <taxon>Nocardiaceae</taxon>
        <taxon>Nocardia</taxon>
    </lineage>
</organism>
<keyword evidence="1 2" id="KW-0808">Transferase</keyword>
<dbReference type="PANTHER" id="PTHR48207:SF3">
    <property type="entry name" value="SUCCINATE--HYDROXYMETHYLGLUTARATE COA-TRANSFERASE"/>
    <property type="match status" value="1"/>
</dbReference>
<evidence type="ECO:0000256" key="1">
    <source>
        <dbReference type="ARBA" id="ARBA00022679"/>
    </source>
</evidence>